<organism evidence="3 4">
    <name type="scientific">Cellulomonas hominis</name>
    <dbReference type="NCBI Taxonomy" id="156981"/>
    <lineage>
        <taxon>Bacteria</taxon>
        <taxon>Bacillati</taxon>
        <taxon>Actinomycetota</taxon>
        <taxon>Actinomycetes</taxon>
        <taxon>Micrococcales</taxon>
        <taxon>Cellulomonadaceae</taxon>
        <taxon>Cellulomonas</taxon>
    </lineage>
</organism>
<sequence>MGERRGGPGRARRRPGARGDDAGRHPAVTAALRVGTYNLWVAHWPATATYDRLPLVRAALDHVDVLGTQEGTRAHLAALTDGTGFAALGRSRDGDGSGEHAAILYRPERVAVLATGDFWLSPTPEVPSTGWDARFRRLCTWARLRDRATGSTFAVLNAHLDHEGARARRESARLLLARAAEVGGGGPVVLTGDLNAAPGSEPLRVLLGGPAAGGARAGGGDSPGVALVDARAASATPPTGPSTTFTELLDPDGPAPGPEAVRQRIDHVLVTPDVTVEAYAVLDARPGGRHPSDHDPVVATLQLPAPPTP</sequence>
<reference evidence="3 4" key="1">
    <citation type="submission" date="2019-05" db="EMBL/GenBank/DDBJ databases">
        <title>Genome sequence of Cellulomonas hominis strain CS1.</title>
        <authorList>
            <person name="Belmont J."/>
            <person name="Maclea K.S."/>
        </authorList>
    </citation>
    <scope>NUCLEOTIDE SEQUENCE [LARGE SCALE GENOMIC DNA]</scope>
    <source>
        <strain evidence="3 4">CS1</strain>
    </source>
</reference>
<keyword evidence="3" id="KW-0269">Exonuclease</keyword>
<dbReference type="Gene3D" id="3.60.10.10">
    <property type="entry name" value="Endonuclease/exonuclease/phosphatase"/>
    <property type="match status" value="1"/>
</dbReference>
<gene>
    <name evidence="3" type="ORF">FA014_17900</name>
</gene>
<evidence type="ECO:0000313" key="3">
    <source>
        <dbReference type="EMBL" id="TKR22163.1"/>
    </source>
</evidence>
<evidence type="ECO:0000256" key="1">
    <source>
        <dbReference type="SAM" id="MobiDB-lite"/>
    </source>
</evidence>
<dbReference type="GO" id="GO:0004527">
    <property type="term" value="F:exonuclease activity"/>
    <property type="evidence" value="ECO:0007669"/>
    <property type="project" value="UniProtKB-KW"/>
</dbReference>
<dbReference type="InterPro" id="IPR005135">
    <property type="entry name" value="Endo/exonuclease/phosphatase"/>
</dbReference>
<keyword evidence="3" id="KW-0378">Hydrolase</keyword>
<feature type="region of interest" description="Disordered" evidence="1">
    <location>
        <begin position="1"/>
        <end position="25"/>
    </location>
</feature>
<dbReference type="EMBL" id="SZYE01000238">
    <property type="protein sequence ID" value="TKR22163.1"/>
    <property type="molecule type" value="Genomic_DNA"/>
</dbReference>
<comment type="caution">
    <text evidence="3">The sequence shown here is derived from an EMBL/GenBank/DDBJ whole genome shotgun (WGS) entry which is preliminary data.</text>
</comment>
<dbReference type="Pfam" id="PF03372">
    <property type="entry name" value="Exo_endo_phos"/>
    <property type="match status" value="1"/>
</dbReference>
<accession>A0A7Z8JY28</accession>
<dbReference type="CDD" id="cd09083">
    <property type="entry name" value="EEP-1"/>
    <property type="match status" value="1"/>
</dbReference>
<proteinExistence type="predicted"/>
<dbReference type="SUPFAM" id="SSF56219">
    <property type="entry name" value="DNase I-like"/>
    <property type="match status" value="1"/>
</dbReference>
<keyword evidence="3" id="KW-0255">Endonuclease</keyword>
<evidence type="ECO:0000259" key="2">
    <source>
        <dbReference type="Pfam" id="PF03372"/>
    </source>
</evidence>
<feature type="region of interest" description="Disordered" evidence="1">
    <location>
        <begin position="285"/>
        <end position="309"/>
    </location>
</feature>
<dbReference type="OrthoDB" id="9793162at2"/>
<protein>
    <submittedName>
        <fullName evidence="3">Endonuclease/exonuclease/phosphatase family protein</fullName>
    </submittedName>
</protein>
<evidence type="ECO:0000313" key="4">
    <source>
        <dbReference type="Proteomes" id="UP000308121"/>
    </source>
</evidence>
<feature type="domain" description="Endonuclease/exonuclease/phosphatase" evidence="2">
    <location>
        <begin position="36"/>
        <end position="294"/>
    </location>
</feature>
<dbReference type="GO" id="GO:0004519">
    <property type="term" value="F:endonuclease activity"/>
    <property type="evidence" value="ECO:0007669"/>
    <property type="project" value="UniProtKB-KW"/>
</dbReference>
<dbReference type="Proteomes" id="UP000308121">
    <property type="component" value="Unassembled WGS sequence"/>
</dbReference>
<name>A0A7Z8JY28_9CELL</name>
<keyword evidence="3" id="KW-0540">Nuclease</keyword>
<dbReference type="InterPro" id="IPR036691">
    <property type="entry name" value="Endo/exonu/phosph_ase_sf"/>
</dbReference>
<dbReference type="AlphaFoldDB" id="A0A7Z8JY28"/>